<proteinExistence type="predicted"/>
<keyword evidence="2" id="KW-0732">Signal</keyword>
<keyword evidence="3" id="KW-0614">Plasmid</keyword>
<evidence type="ECO:0000313" key="4">
    <source>
        <dbReference type="Proteomes" id="UP000196980"/>
    </source>
</evidence>
<feature type="signal peptide" evidence="2">
    <location>
        <begin position="1"/>
        <end position="22"/>
    </location>
</feature>
<name>A0ABC8AH40_XYLFS</name>
<protein>
    <submittedName>
        <fullName evidence="3">Conjugal transfer protein TraN</fullName>
    </submittedName>
</protein>
<dbReference type="KEGG" id="xfh:XFHB_13170"/>
<evidence type="ECO:0000256" key="1">
    <source>
        <dbReference type="SAM" id="MobiDB-lite"/>
    </source>
</evidence>
<gene>
    <name evidence="3" type="ORF">XFHB_13170</name>
</gene>
<feature type="region of interest" description="Disordered" evidence="1">
    <location>
        <begin position="28"/>
        <end position="58"/>
    </location>
</feature>
<feature type="chain" id="PRO_5044758645" evidence="2">
    <location>
        <begin position="23"/>
        <end position="363"/>
    </location>
</feature>
<accession>A0ABC8AH40</accession>
<evidence type="ECO:0000313" key="3">
    <source>
        <dbReference type="EMBL" id="ALR07879.1"/>
    </source>
</evidence>
<sequence length="363" mass="39415">MKRLALFLIALLTAITLAPVMAQNAQQQQAQQAQSPQWVNARTPNDAFPSPPGQVPMNSQQQIQNAFPQTNYGAANYAVTDPAGAGTAPQNGIAPMPPLAPPSNYERAEQVVSPFSNSEIVKLRQQLDDLRKAKAYHPVRTVPRISSISVDLSPGAALPIVRVLPGEQTTLVFVDSTGAPWPLAVTPRVSDLRYFDVEWLSGTPFVVISALSAYEDGNVIVFLQGMATPVVVKLATGEPDSKEKSRVVDYRLDLRVPGRGPNAQAPFLGTGRIALYDDTMQGFLDGIPPTSAKLVTAHGDIPAHTQVWQYGDAMFVRTNYDIQTAFDQSMFAADGTRVYRLPPTPYVTLSEMDKSVTLQLDIN</sequence>
<geneLocation type="plasmid" evidence="4">
    <name>pxf64-hb</name>
</geneLocation>
<organism evidence="3 4">
    <name type="scientific">Xylella fastidiosa</name>
    <dbReference type="NCBI Taxonomy" id="2371"/>
    <lineage>
        <taxon>Bacteria</taxon>
        <taxon>Pseudomonadati</taxon>
        <taxon>Pseudomonadota</taxon>
        <taxon>Gammaproteobacteria</taxon>
        <taxon>Lysobacterales</taxon>
        <taxon>Lysobacteraceae</taxon>
        <taxon>Xylella</taxon>
    </lineage>
</organism>
<reference evidence="4" key="1">
    <citation type="submission" date="2014-11" db="EMBL/GenBank/DDBJ databases">
        <title>Xylella fastidiosa Hib4 Genome Sequencing.</title>
        <authorList>
            <person name="Pierry P.M."/>
            <person name="da Silva A.M."/>
        </authorList>
    </citation>
    <scope>NUCLEOTIDE SEQUENCE [LARGE SCALE GENOMIC DNA]</scope>
    <source>
        <strain evidence="4">Hib4</strain>
        <plasmid evidence="4">pxf64-hb</plasmid>
    </source>
</reference>
<dbReference type="RefSeq" id="WP_088578673.1">
    <property type="nucleotide sequence ID" value="NZ_CP009886.1"/>
</dbReference>
<dbReference type="AlphaFoldDB" id="A0ABC8AH40"/>
<dbReference type="Proteomes" id="UP000196980">
    <property type="component" value="Plasmid pXF64-HB"/>
</dbReference>
<dbReference type="Pfam" id="PF12293">
    <property type="entry name" value="T4BSS_DotH_IcmK"/>
    <property type="match status" value="1"/>
</dbReference>
<dbReference type="InterPro" id="IPR022073">
    <property type="entry name" value="T4BSS_DotH_IcmK"/>
</dbReference>
<evidence type="ECO:0000256" key="2">
    <source>
        <dbReference type="SAM" id="SignalP"/>
    </source>
</evidence>
<dbReference type="EMBL" id="CP009886">
    <property type="protein sequence ID" value="ALR07879.1"/>
    <property type="molecule type" value="Genomic_DNA"/>
</dbReference>